<evidence type="ECO:0000313" key="7">
    <source>
        <dbReference type="Proteomes" id="UP000198372"/>
    </source>
</evidence>
<dbReference type="InterPro" id="IPR009071">
    <property type="entry name" value="HMG_box_dom"/>
</dbReference>
<dbReference type="AlphaFoldDB" id="A0A238FKH9"/>
<feature type="region of interest" description="Disordered" evidence="4">
    <location>
        <begin position="463"/>
        <end position="490"/>
    </location>
</feature>
<dbReference type="GO" id="GO:0000978">
    <property type="term" value="F:RNA polymerase II cis-regulatory region sequence-specific DNA binding"/>
    <property type="evidence" value="ECO:0007669"/>
    <property type="project" value="TreeGrafter"/>
</dbReference>
<dbReference type="OrthoDB" id="6247875at2759"/>
<proteinExistence type="predicted"/>
<dbReference type="GO" id="GO:0001228">
    <property type="term" value="F:DNA-binding transcription activator activity, RNA polymerase II-specific"/>
    <property type="evidence" value="ECO:0007669"/>
    <property type="project" value="TreeGrafter"/>
</dbReference>
<keyword evidence="2" id="KW-0804">Transcription</keyword>
<keyword evidence="3" id="KW-0539">Nucleus</keyword>
<sequence length="761" mass="81680">MHAFNTAVDKTGFPLSTRPRVCVSIASDTIVSYMEAALSNPKSEMPRIDPLSSVPVPAPASIRARAACAKEMIDGPCTKRLSLRSASAGVGRRALTASPSPSLHDSSEGLPSAKTRRPQHGRVDSHCIKQEHVSPPTAVGTRYLTSYRQGKVFRPADARPRFSATPNPNRNPGSLASSEGSATCTARIDQPSYSHQTTSLVPCSSPQGAGDSTWLDPTSSSTPPRPSPSLSPFGSSPMAPPILAPIDPEGRDKAILIALNDNRPVSLPVVDSSSLERLRRSSPAKKRSRSKKNSLPSRNEASSSLLTKLELAQPNDYSILKNNSEVHPLEHPQTSPRGSLSPVPAKVEKVTIVHDLACGPSDPPVASKSTENPVFFQSERKSGGKNGRSQPPRPPNPWILYRSAQIQRLRTDPRFVKTSQCEVSKLISYMWRDETAEGRLKYERLAANAKAAHAIKYPDYTYRPAKKPRRKAEPNAEEATTPGSPDRASLTPINSELLDRTLTSPPTLQASYTCGCCAISNMLISQWATAGHPGEASWLPALPPTVESLDSSINHLLASLDYPLKSKNALELHDMSDKAHPLWSSTMNHSPDVGTNRPWGLSATLLPDLHLAPTVLFSAPAAFSAFDFGPVPSAFDEELPLWTAPLSPSFLASTPLSYHPSFESSSTASIASADDLGFTFSSPRTIASSVTSASDAPSSTNSTASPLWVDHHTPFPSASHIPEMSATSSFEKASTLPSPASPMWSVARFGANSDDILVDWD</sequence>
<dbReference type="InterPro" id="IPR036910">
    <property type="entry name" value="HMG_box_dom_sf"/>
</dbReference>
<name>A0A238FKH9_9BASI</name>
<dbReference type="SMART" id="SM00398">
    <property type="entry name" value="HMG"/>
    <property type="match status" value="1"/>
</dbReference>
<evidence type="ECO:0000256" key="4">
    <source>
        <dbReference type="SAM" id="MobiDB-lite"/>
    </source>
</evidence>
<feature type="compositionally biased region" description="Polar residues" evidence="4">
    <location>
        <begin position="164"/>
        <end position="184"/>
    </location>
</feature>
<dbReference type="Pfam" id="PF00505">
    <property type="entry name" value="HMG_box"/>
    <property type="match status" value="1"/>
</dbReference>
<dbReference type="CDD" id="cd01389">
    <property type="entry name" value="HMG-box_ROX1-like"/>
    <property type="match status" value="1"/>
</dbReference>
<evidence type="ECO:0000313" key="6">
    <source>
        <dbReference type="EMBL" id="SCV71566.1"/>
    </source>
</evidence>
<dbReference type="InterPro" id="IPR050140">
    <property type="entry name" value="SRY-related_HMG-box_TF-like"/>
</dbReference>
<dbReference type="PANTHER" id="PTHR10270:SF161">
    <property type="entry name" value="SEX-DETERMINING REGION Y PROTEIN"/>
    <property type="match status" value="1"/>
</dbReference>
<feature type="domain" description="HMG box" evidence="5">
    <location>
        <begin position="391"/>
        <end position="461"/>
    </location>
</feature>
<dbReference type="EMBL" id="FMSP01000007">
    <property type="protein sequence ID" value="SCV71566.1"/>
    <property type="molecule type" value="Genomic_DNA"/>
</dbReference>
<dbReference type="PROSITE" id="PS50118">
    <property type="entry name" value="HMG_BOX_2"/>
    <property type="match status" value="1"/>
</dbReference>
<feature type="DNA-binding region" description="HMG box" evidence="3">
    <location>
        <begin position="391"/>
        <end position="461"/>
    </location>
</feature>
<evidence type="ECO:0000256" key="1">
    <source>
        <dbReference type="ARBA" id="ARBA00023125"/>
    </source>
</evidence>
<dbReference type="GO" id="GO:0030154">
    <property type="term" value="P:cell differentiation"/>
    <property type="evidence" value="ECO:0007669"/>
    <property type="project" value="TreeGrafter"/>
</dbReference>
<feature type="compositionally biased region" description="Basic residues" evidence="4">
    <location>
        <begin position="280"/>
        <end position="292"/>
    </location>
</feature>
<accession>A0A238FKH9</accession>
<dbReference type="Gene3D" id="1.10.30.10">
    <property type="entry name" value="High mobility group box domain"/>
    <property type="match status" value="1"/>
</dbReference>
<keyword evidence="7" id="KW-1185">Reference proteome</keyword>
<evidence type="ECO:0000256" key="3">
    <source>
        <dbReference type="PROSITE-ProRule" id="PRU00267"/>
    </source>
</evidence>
<dbReference type="SUPFAM" id="SSF47095">
    <property type="entry name" value="HMG-box"/>
    <property type="match status" value="1"/>
</dbReference>
<keyword evidence="1 3" id="KW-0238">DNA-binding</keyword>
<feature type="region of interest" description="Disordered" evidence="4">
    <location>
        <begin position="377"/>
        <end position="398"/>
    </location>
</feature>
<feature type="compositionally biased region" description="Polar residues" evidence="4">
    <location>
        <begin position="191"/>
        <end position="207"/>
    </location>
</feature>
<organism evidence="6 7">
    <name type="scientific">Microbotryum intermedium</name>
    <dbReference type="NCBI Taxonomy" id="269621"/>
    <lineage>
        <taxon>Eukaryota</taxon>
        <taxon>Fungi</taxon>
        <taxon>Dikarya</taxon>
        <taxon>Basidiomycota</taxon>
        <taxon>Pucciniomycotina</taxon>
        <taxon>Microbotryomycetes</taxon>
        <taxon>Microbotryales</taxon>
        <taxon>Microbotryaceae</taxon>
        <taxon>Microbotryum</taxon>
    </lineage>
</organism>
<feature type="region of interest" description="Disordered" evidence="4">
    <location>
        <begin position="92"/>
        <end position="134"/>
    </location>
</feature>
<dbReference type="GO" id="GO:0005634">
    <property type="term" value="C:nucleus"/>
    <property type="evidence" value="ECO:0007669"/>
    <property type="project" value="UniProtKB-UniRule"/>
</dbReference>
<evidence type="ECO:0000256" key="2">
    <source>
        <dbReference type="ARBA" id="ARBA00023163"/>
    </source>
</evidence>
<feature type="region of interest" description="Disordered" evidence="4">
    <location>
        <begin position="150"/>
        <end position="247"/>
    </location>
</feature>
<gene>
    <name evidence="6" type="ORF">BQ2448_3154</name>
</gene>
<protein>
    <submittedName>
        <fullName evidence="6">BQ2448_3154 protein</fullName>
    </submittedName>
</protein>
<evidence type="ECO:0000259" key="5">
    <source>
        <dbReference type="PROSITE" id="PS50118"/>
    </source>
</evidence>
<dbReference type="PANTHER" id="PTHR10270">
    <property type="entry name" value="SOX TRANSCRIPTION FACTOR"/>
    <property type="match status" value="1"/>
</dbReference>
<reference evidence="7" key="1">
    <citation type="submission" date="2016-09" db="EMBL/GenBank/DDBJ databases">
        <authorList>
            <person name="Jeantristanb JTB J.-T."/>
            <person name="Ricardo R."/>
        </authorList>
    </citation>
    <scope>NUCLEOTIDE SEQUENCE [LARGE SCALE GENOMIC DNA]</scope>
</reference>
<dbReference type="STRING" id="269621.A0A238FKH9"/>
<feature type="region of interest" description="Disordered" evidence="4">
    <location>
        <begin position="273"/>
        <end position="303"/>
    </location>
</feature>
<feature type="compositionally biased region" description="Basic and acidic residues" evidence="4">
    <location>
        <begin position="121"/>
        <end position="132"/>
    </location>
</feature>
<dbReference type="Proteomes" id="UP000198372">
    <property type="component" value="Unassembled WGS sequence"/>
</dbReference>